<keyword evidence="2" id="KW-0732">Signal</keyword>
<organism evidence="3 4">
    <name type="scientific">Streptomyces sviceus (strain ATCC 29083 / DSM 924 / JCM 4929 / NBRC 13980 / NCIMB 11184 / NRRL 5439 / UC 5370)</name>
    <dbReference type="NCBI Taxonomy" id="463191"/>
    <lineage>
        <taxon>Bacteria</taxon>
        <taxon>Bacillati</taxon>
        <taxon>Actinomycetota</taxon>
        <taxon>Actinomycetes</taxon>
        <taxon>Kitasatosporales</taxon>
        <taxon>Streptomycetaceae</taxon>
        <taxon>Streptomyces</taxon>
    </lineage>
</organism>
<protein>
    <submittedName>
        <fullName evidence="3">Secreted protein</fullName>
    </submittedName>
</protein>
<keyword evidence="4" id="KW-1185">Reference proteome</keyword>
<sequence length="270" mass="28184">MVASANPVITGGMTPPRAAARALALCGLLAATACSALSTPPTAPRPPITRPTSAPPPSPKTSAAPSSALTEAMAQAALVTDADLGEPWTPTQGVATWHDGVLKAKADKRECQRLLDALYADELFGADAQPRAVVGMDDEWNKAQMRYQVLARPPAEIDKTLAWLKELPRTCAQFGATTTTGAVFGVQVTEAPLPEVGNGRQGLRVWLTGQSPDGEPTTLTLDVAAVRVGEDAISVTNGGFGDVQTQATQAAVQLGAERLTEIRKQGRVEI</sequence>
<feature type="chain" id="PRO_5038703609" evidence="2">
    <location>
        <begin position="39"/>
        <end position="270"/>
    </location>
</feature>
<dbReference type="HOGENOM" id="CLU_068258_0_0_11"/>
<evidence type="ECO:0000313" key="3">
    <source>
        <dbReference type="EMBL" id="EDY56163.1"/>
    </source>
</evidence>
<dbReference type="eggNOG" id="ENOG5032HPK">
    <property type="taxonomic scope" value="Bacteria"/>
</dbReference>
<feature type="region of interest" description="Disordered" evidence="1">
    <location>
        <begin position="38"/>
        <end position="69"/>
    </location>
</feature>
<evidence type="ECO:0000313" key="4">
    <source>
        <dbReference type="Proteomes" id="UP000002785"/>
    </source>
</evidence>
<dbReference type="EMBL" id="CM000951">
    <property type="protein sequence ID" value="EDY56163.1"/>
    <property type="molecule type" value="Genomic_DNA"/>
</dbReference>
<evidence type="ECO:0000256" key="1">
    <source>
        <dbReference type="SAM" id="MobiDB-lite"/>
    </source>
</evidence>
<evidence type="ECO:0000256" key="2">
    <source>
        <dbReference type="SAM" id="SignalP"/>
    </source>
</evidence>
<feature type="signal peptide" evidence="2">
    <location>
        <begin position="1"/>
        <end position="38"/>
    </location>
</feature>
<feature type="compositionally biased region" description="Pro residues" evidence="1">
    <location>
        <begin position="41"/>
        <end position="59"/>
    </location>
</feature>
<reference evidence="3" key="1">
    <citation type="submission" date="2009-10" db="EMBL/GenBank/DDBJ databases">
        <title>The genome sequence of Streptomyces sviceus strain ATCC 29083.</title>
        <authorList>
            <consortium name="The Broad Institute Genome Sequencing Platform"/>
            <consortium name="Broad Institute Microbial Sequencing Center"/>
            <person name="Fischbach M."/>
            <person name="Godfrey P."/>
            <person name="Ward D."/>
            <person name="Young S."/>
            <person name="Zeng Q."/>
            <person name="Koehrsen M."/>
            <person name="Alvarado L."/>
            <person name="Berlin A.M."/>
            <person name="Bochicchio J."/>
            <person name="Borenstein D."/>
            <person name="Chapman S.B."/>
            <person name="Chen Z."/>
            <person name="Engels R."/>
            <person name="Freedman E."/>
            <person name="Gellesch M."/>
            <person name="Goldberg J."/>
            <person name="Griggs A."/>
            <person name="Gujja S."/>
            <person name="Heilman E.R."/>
            <person name="Heiman D.I."/>
            <person name="Hepburn T.A."/>
            <person name="Howarth C."/>
            <person name="Jen D."/>
            <person name="Larson L."/>
            <person name="Lewis B."/>
            <person name="Mehta T."/>
            <person name="Park D."/>
            <person name="Pearson M."/>
            <person name="Richards J."/>
            <person name="Roberts A."/>
            <person name="Saif S."/>
            <person name="Shea T.D."/>
            <person name="Shenoy N."/>
            <person name="Sisk P."/>
            <person name="Stolte C."/>
            <person name="Sykes S.N."/>
            <person name="Thomson T."/>
            <person name="Walk T."/>
            <person name="White J."/>
            <person name="Yandava C."/>
            <person name="Straight P."/>
            <person name="Clardy J."/>
            <person name="Hung D."/>
            <person name="Kolter R."/>
            <person name="Mekalanos J."/>
            <person name="Walker S."/>
            <person name="Walsh C.T."/>
            <person name="Wieland-Brown L.C."/>
            <person name="Haas B."/>
            <person name="Nusbaum C."/>
            <person name="Birren B."/>
        </authorList>
    </citation>
    <scope>NUCLEOTIDE SEQUENCE [LARGE SCALE GENOMIC DNA]</scope>
    <source>
        <strain evidence="3">ATCC 29083</strain>
    </source>
</reference>
<feature type="compositionally biased region" description="Low complexity" evidence="1">
    <location>
        <begin position="60"/>
        <end position="69"/>
    </location>
</feature>
<gene>
    <name evidence="3" type="ORF">SSEG_02579</name>
</gene>
<accession>B5HTN1</accession>
<dbReference type="AlphaFoldDB" id="B5HTN1"/>
<dbReference type="Proteomes" id="UP000002785">
    <property type="component" value="Chromosome"/>
</dbReference>
<name>B5HTN1_STRX2</name>
<proteinExistence type="predicted"/>